<dbReference type="Proteomes" id="UP000681162">
    <property type="component" value="Unassembled WGS sequence"/>
</dbReference>
<keyword evidence="2" id="KW-1003">Cell membrane</keyword>
<dbReference type="InterPro" id="IPR013685">
    <property type="entry name" value="POTRA_FtsQ_type"/>
</dbReference>
<evidence type="ECO:0000256" key="2">
    <source>
        <dbReference type="ARBA" id="ARBA00022475"/>
    </source>
</evidence>
<keyword evidence="7" id="KW-0131">Cell cycle</keyword>
<evidence type="ECO:0000313" key="9">
    <source>
        <dbReference type="EMBL" id="GIO39164.1"/>
    </source>
</evidence>
<evidence type="ECO:0000256" key="1">
    <source>
        <dbReference type="ARBA" id="ARBA00004370"/>
    </source>
</evidence>
<keyword evidence="5" id="KW-1133">Transmembrane helix</keyword>
<dbReference type="Gene3D" id="3.40.50.10960">
    <property type="match status" value="1"/>
</dbReference>
<dbReference type="EMBL" id="BORR01000018">
    <property type="protein sequence ID" value="GIO39164.1"/>
    <property type="molecule type" value="Genomic_DNA"/>
</dbReference>
<dbReference type="PANTHER" id="PTHR37820">
    <property type="entry name" value="CELL DIVISION PROTEIN DIVIB"/>
    <property type="match status" value="1"/>
</dbReference>
<evidence type="ECO:0000256" key="5">
    <source>
        <dbReference type="ARBA" id="ARBA00022989"/>
    </source>
</evidence>
<comment type="caution">
    <text evidence="9">The sequence shown here is derived from an EMBL/GenBank/DDBJ whole genome shotgun (WGS) entry which is preliminary data.</text>
</comment>
<feature type="domain" description="POTRA" evidence="8">
    <location>
        <begin position="45"/>
        <end position="113"/>
    </location>
</feature>
<proteinExistence type="predicted"/>
<evidence type="ECO:0000256" key="7">
    <source>
        <dbReference type="ARBA" id="ARBA00023306"/>
    </source>
</evidence>
<dbReference type="InterPro" id="IPR050487">
    <property type="entry name" value="FtsQ_DivIB"/>
</dbReference>
<dbReference type="AlphaFoldDB" id="A0A919XW94"/>
<dbReference type="PANTHER" id="PTHR37820:SF1">
    <property type="entry name" value="CELL DIVISION PROTEIN FTSQ"/>
    <property type="match status" value="1"/>
</dbReference>
<organism evidence="9 10">
    <name type="scientific">Paenibacillus antibioticophila</name>
    <dbReference type="NCBI Taxonomy" id="1274374"/>
    <lineage>
        <taxon>Bacteria</taxon>
        <taxon>Bacillati</taxon>
        <taxon>Bacillota</taxon>
        <taxon>Bacilli</taxon>
        <taxon>Bacillales</taxon>
        <taxon>Paenibacillaceae</taxon>
        <taxon>Paenibacillus</taxon>
    </lineage>
</organism>
<evidence type="ECO:0000259" key="8">
    <source>
        <dbReference type="PROSITE" id="PS51779"/>
    </source>
</evidence>
<sequence>MHKANVPVLKNPIPPKKKGGRKVAVILFLLVLVLLCVLFFRSSLSKISEITFEGNMYHSNEELLEIAGVRMGDPYFGTSNGKIEGRLAEVPSIETVTVDKSFPGKLHILVKEHPVVAYEFTDAGEVNGLLANGTKVPQTNGATLMDKPILTGWDDKDPYLPKLCTKLANIPDALLLDISEIIPSPTVSYPDRIKMYTRSGFEVISSISVLQDKAEYMGMIMDSQDPGLLTLLEADTYVPFDAMEIENGDENDTTHD</sequence>
<reference evidence="9 10" key="1">
    <citation type="submission" date="2021-03" db="EMBL/GenBank/DDBJ databases">
        <title>Antimicrobial resistance genes in bacteria isolated from Japanese honey, and their potential for conferring macrolide and lincosamide resistance in the American foulbrood pathogen Paenibacillus larvae.</title>
        <authorList>
            <person name="Okamoto M."/>
            <person name="Kumagai M."/>
            <person name="Kanamori H."/>
            <person name="Takamatsu D."/>
        </authorList>
    </citation>
    <scope>NUCLEOTIDE SEQUENCE [LARGE SCALE GENOMIC DNA]</scope>
    <source>
        <strain evidence="9 10">J41TS12</strain>
    </source>
</reference>
<dbReference type="Pfam" id="PF08478">
    <property type="entry name" value="POTRA_1"/>
    <property type="match status" value="1"/>
</dbReference>
<dbReference type="GO" id="GO:0051301">
    <property type="term" value="P:cell division"/>
    <property type="evidence" value="ECO:0007669"/>
    <property type="project" value="UniProtKB-KW"/>
</dbReference>
<dbReference type="InterPro" id="IPR034746">
    <property type="entry name" value="POTRA"/>
</dbReference>
<evidence type="ECO:0000313" key="10">
    <source>
        <dbReference type="Proteomes" id="UP000681162"/>
    </source>
</evidence>
<evidence type="ECO:0000256" key="6">
    <source>
        <dbReference type="ARBA" id="ARBA00023136"/>
    </source>
</evidence>
<keyword evidence="3" id="KW-0132">Cell division</keyword>
<dbReference type="GO" id="GO:0005886">
    <property type="term" value="C:plasma membrane"/>
    <property type="evidence" value="ECO:0007669"/>
    <property type="project" value="TreeGrafter"/>
</dbReference>
<keyword evidence="10" id="KW-1185">Reference proteome</keyword>
<accession>A0A919XW94</accession>
<comment type="subcellular location">
    <subcellularLocation>
        <location evidence="1">Membrane</location>
    </subcellularLocation>
</comment>
<evidence type="ECO:0000256" key="3">
    <source>
        <dbReference type="ARBA" id="ARBA00022618"/>
    </source>
</evidence>
<gene>
    <name evidence="9" type="ORF">J41TS12_40250</name>
</gene>
<dbReference type="RefSeq" id="WP_212942192.1">
    <property type="nucleotide sequence ID" value="NZ_BORR01000018.1"/>
</dbReference>
<evidence type="ECO:0000256" key="4">
    <source>
        <dbReference type="ARBA" id="ARBA00022692"/>
    </source>
</evidence>
<protein>
    <recommendedName>
        <fullName evidence="8">POTRA domain-containing protein</fullName>
    </recommendedName>
</protein>
<dbReference type="PROSITE" id="PS51779">
    <property type="entry name" value="POTRA"/>
    <property type="match status" value="1"/>
</dbReference>
<dbReference type="Gene3D" id="3.10.20.310">
    <property type="entry name" value="membrane protein fhac"/>
    <property type="match status" value="1"/>
</dbReference>
<name>A0A919XW94_9BACL</name>
<keyword evidence="6" id="KW-0472">Membrane</keyword>
<keyword evidence="4" id="KW-0812">Transmembrane</keyword>